<feature type="non-terminal residue" evidence="2">
    <location>
        <position position="24"/>
    </location>
</feature>
<evidence type="ECO:0000313" key="3">
    <source>
        <dbReference type="Proteomes" id="UP001286313"/>
    </source>
</evidence>
<organism evidence="2 3">
    <name type="scientific">Petrolisthes cinctipes</name>
    <name type="common">Flat porcelain crab</name>
    <dbReference type="NCBI Taxonomy" id="88211"/>
    <lineage>
        <taxon>Eukaryota</taxon>
        <taxon>Metazoa</taxon>
        <taxon>Ecdysozoa</taxon>
        <taxon>Arthropoda</taxon>
        <taxon>Crustacea</taxon>
        <taxon>Multicrustacea</taxon>
        <taxon>Malacostraca</taxon>
        <taxon>Eumalacostraca</taxon>
        <taxon>Eucarida</taxon>
        <taxon>Decapoda</taxon>
        <taxon>Pleocyemata</taxon>
        <taxon>Anomura</taxon>
        <taxon>Galatheoidea</taxon>
        <taxon>Porcellanidae</taxon>
        <taxon>Petrolisthes</taxon>
    </lineage>
</organism>
<name>A0AAE1G2T1_PETCI</name>
<proteinExistence type="predicted"/>
<comment type="caution">
    <text evidence="2">The sequence shown here is derived from an EMBL/GenBank/DDBJ whole genome shotgun (WGS) entry which is preliminary data.</text>
</comment>
<accession>A0AAE1G2T1</accession>
<reference evidence="2" key="1">
    <citation type="submission" date="2023-10" db="EMBL/GenBank/DDBJ databases">
        <title>Genome assemblies of two species of porcelain crab, Petrolisthes cinctipes and Petrolisthes manimaculis (Anomura: Porcellanidae).</title>
        <authorList>
            <person name="Angst P."/>
        </authorList>
    </citation>
    <scope>NUCLEOTIDE SEQUENCE</scope>
    <source>
        <strain evidence="2">PB745_01</strain>
        <tissue evidence="2">Gill</tissue>
    </source>
</reference>
<gene>
    <name evidence="2" type="ORF">Pcinc_010567</name>
</gene>
<sequence length="24" mass="2630">MAQGTAGNGSREAKEYRYMQARGP</sequence>
<protein>
    <submittedName>
        <fullName evidence="2">Uncharacterized protein</fullName>
    </submittedName>
</protein>
<feature type="region of interest" description="Disordered" evidence="1">
    <location>
        <begin position="1"/>
        <end position="24"/>
    </location>
</feature>
<dbReference type="AlphaFoldDB" id="A0AAE1G2T1"/>
<keyword evidence="3" id="KW-1185">Reference proteome</keyword>
<dbReference type="EMBL" id="JAWQEG010000822">
    <property type="protein sequence ID" value="KAK3885192.1"/>
    <property type="molecule type" value="Genomic_DNA"/>
</dbReference>
<evidence type="ECO:0000313" key="2">
    <source>
        <dbReference type="EMBL" id="KAK3885192.1"/>
    </source>
</evidence>
<dbReference type="Proteomes" id="UP001286313">
    <property type="component" value="Unassembled WGS sequence"/>
</dbReference>
<evidence type="ECO:0000256" key="1">
    <source>
        <dbReference type="SAM" id="MobiDB-lite"/>
    </source>
</evidence>